<protein>
    <submittedName>
        <fullName evidence="1">Uncharacterized protein</fullName>
    </submittedName>
</protein>
<reference evidence="1 2" key="2">
    <citation type="submission" date="2018-06" db="EMBL/GenBank/DDBJ databases">
        <title>Sequencing of bacterial isolates from soil warming experiment in Harvard Forest, Massachusetts, USA.</title>
        <authorList>
            <person name="Deangelis K.PhD."/>
        </authorList>
    </citation>
    <scope>NUCLEOTIDE SEQUENCE [LARGE SCALE GENOMIC DNA]</scope>
    <source>
        <strain evidence="1 2">GAS496</strain>
    </source>
</reference>
<organism evidence="1 2">
    <name type="scientific">Mycolicibacterium moriokaense</name>
    <dbReference type="NCBI Taxonomy" id="39691"/>
    <lineage>
        <taxon>Bacteria</taxon>
        <taxon>Bacillati</taxon>
        <taxon>Actinomycetota</taxon>
        <taxon>Actinomycetes</taxon>
        <taxon>Mycobacteriales</taxon>
        <taxon>Mycobacteriaceae</taxon>
        <taxon>Mycolicibacterium</taxon>
    </lineage>
</organism>
<dbReference type="AlphaFoldDB" id="A0A318H155"/>
<sequence length="25" mass="3068">MPLPSLRRMQIMTKHYPVEQRERAV</sequence>
<dbReference type="EMBL" id="QJJU01000055">
    <property type="protein sequence ID" value="PXW95919.1"/>
    <property type="molecule type" value="Genomic_DNA"/>
</dbReference>
<name>A0A318H155_9MYCO</name>
<comment type="caution">
    <text evidence="1">The sequence shown here is derived from an EMBL/GenBank/DDBJ whole genome shotgun (WGS) entry which is preliminary data.</text>
</comment>
<keyword evidence="2" id="KW-1185">Reference proteome</keyword>
<gene>
    <name evidence="1" type="ORF">C8E89_1551</name>
</gene>
<accession>A0A318H155</accession>
<dbReference type="Proteomes" id="UP000247781">
    <property type="component" value="Unassembled WGS sequence"/>
</dbReference>
<evidence type="ECO:0000313" key="2">
    <source>
        <dbReference type="Proteomes" id="UP000247781"/>
    </source>
</evidence>
<evidence type="ECO:0000313" key="1">
    <source>
        <dbReference type="EMBL" id="PXW95919.1"/>
    </source>
</evidence>
<proteinExistence type="predicted"/>
<reference evidence="2" key="1">
    <citation type="submission" date="2018-05" db="EMBL/GenBank/DDBJ databases">
        <authorList>
            <person name="Deangelis K."/>
            <person name="Huntemann M."/>
            <person name="Clum A."/>
            <person name="Pillay M."/>
            <person name="Palaniappan K."/>
            <person name="Varghese N."/>
            <person name="Mikhailova N."/>
            <person name="Stamatis D."/>
            <person name="Reddy T."/>
            <person name="Daum C."/>
            <person name="Shapiro N."/>
            <person name="Ivanova N."/>
            <person name="Kyrpides N."/>
            <person name="Woyke T."/>
        </authorList>
    </citation>
    <scope>NUCLEOTIDE SEQUENCE [LARGE SCALE GENOMIC DNA]</scope>
    <source>
        <strain evidence="2">GAS496</strain>
    </source>
</reference>
<feature type="non-terminal residue" evidence="1">
    <location>
        <position position="25"/>
    </location>
</feature>